<dbReference type="Proteomes" id="UP000694844">
    <property type="component" value="Chromosome 7"/>
</dbReference>
<dbReference type="OrthoDB" id="2129491at2759"/>
<dbReference type="GO" id="GO:0000166">
    <property type="term" value="F:nucleotide binding"/>
    <property type="evidence" value="ECO:0007669"/>
    <property type="project" value="InterPro"/>
</dbReference>
<dbReference type="Pfam" id="PF01408">
    <property type="entry name" value="GFO_IDH_MocA"/>
    <property type="match status" value="1"/>
</dbReference>
<dbReference type="InterPro" id="IPR036291">
    <property type="entry name" value="NAD(P)-bd_dom_sf"/>
</dbReference>
<protein>
    <submittedName>
        <fullName evidence="3">Biliverdin reductase A-like</fullName>
    </submittedName>
</protein>
<dbReference type="PANTHER" id="PTHR43377">
    <property type="entry name" value="BILIVERDIN REDUCTASE A"/>
    <property type="match status" value="1"/>
</dbReference>
<dbReference type="InterPro" id="IPR000683">
    <property type="entry name" value="Gfo/Idh/MocA-like_OxRdtase_N"/>
</dbReference>
<dbReference type="GeneID" id="111104201"/>
<feature type="domain" description="Gfo/Idh/MocA-like oxidoreductase N-terminal" evidence="1">
    <location>
        <begin position="8"/>
        <end position="119"/>
    </location>
</feature>
<dbReference type="SUPFAM" id="SSF51735">
    <property type="entry name" value="NAD(P)-binding Rossmann-fold domains"/>
    <property type="match status" value="1"/>
</dbReference>
<evidence type="ECO:0000259" key="1">
    <source>
        <dbReference type="Pfam" id="PF01408"/>
    </source>
</evidence>
<dbReference type="PANTHER" id="PTHR43377:SF1">
    <property type="entry name" value="BILIVERDIN REDUCTASE A"/>
    <property type="match status" value="1"/>
</dbReference>
<reference evidence="3" key="1">
    <citation type="submission" date="2025-08" db="UniProtKB">
        <authorList>
            <consortium name="RefSeq"/>
        </authorList>
    </citation>
    <scope>IDENTIFICATION</scope>
    <source>
        <tissue evidence="3">Whole sample</tissue>
    </source>
</reference>
<dbReference type="AlphaFoldDB" id="A0A8B8AQH9"/>
<organism evidence="2 3">
    <name type="scientific">Crassostrea virginica</name>
    <name type="common">Eastern oyster</name>
    <dbReference type="NCBI Taxonomy" id="6565"/>
    <lineage>
        <taxon>Eukaryota</taxon>
        <taxon>Metazoa</taxon>
        <taxon>Spiralia</taxon>
        <taxon>Lophotrochozoa</taxon>
        <taxon>Mollusca</taxon>
        <taxon>Bivalvia</taxon>
        <taxon>Autobranchia</taxon>
        <taxon>Pteriomorphia</taxon>
        <taxon>Ostreida</taxon>
        <taxon>Ostreoidea</taxon>
        <taxon>Ostreidae</taxon>
        <taxon>Crassostrea</taxon>
    </lineage>
</organism>
<dbReference type="Gene3D" id="3.40.50.720">
    <property type="entry name" value="NAD(P)-binding Rossmann-like Domain"/>
    <property type="match status" value="1"/>
</dbReference>
<proteinExistence type="predicted"/>
<dbReference type="InterPro" id="IPR051450">
    <property type="entry name" value="Gfo/Idh/MocA_Oxidoreductases"/>
</dbReference>
<gene>
    <name evidence="3" type="primary">LOC111104201</name>
</gene>
<evidence type="ECO:0000313" key="3">
    <source>
        <dbReference type="RefSeq" id="XP_022293742.1"/>
    </source>
</evidence>
<dbReference type="Gene3D" id="3.30.360.10">
    <property type="entry name" value="Dihydrodipicolinate Reductase, domain 2"/>
    <property type="match status" value="1"/>
</dbReference>
<keyword evidence="2" id="KW-1185">Reference proteome</keyword>
<evidence type="ECO:0000313" key="2">
    <source>
        <dbReference type="Proteomes" id="UP000694844"/>
    </source>
</evidence>
<dbReference type="RefSeq" id="XP_022293742.1">
    <property type="nucleotide sequence ID" value="XM_022438034.1"/>
</dbReference>
<dbReference type="KEGG" id="cvn:111104201"/>
<accession>A0A8B8AQH9</accession>
<name>A0A8B8AQH9_CRAVI</name>
<sequence length="297" mass="33485">MSSKVYGVIVFGLGTAGRVRVRDLLQYTSHGDLQWCLKGFVSRRNLEIDGATQLEEDEVFTRDDIDAILVCTENGSHERLVRKGLENGKHVLCEFPLALSLNVAKEFFDMAERKGLILHEENIGLINNYKEQLDQSPERWIQCNITLKGNYNGWVEDHKTSGPPFICNVSLIETACHLCGDVKVVGGAYTEDEASFQAIANLETPDKRTVTITLKRSKDSGGREKSIIFKLEDGKELNLRSSKTPGAKPGLFMRDFHKFIEEISSGQIDQEMRTRTLRAFQIAEEIHQIIMPKAIKV</sequence>